<evidence type="ECO:0000313" key="1">
    <source>
        <dbReference type="EMBL" id="PWN51074.1"/>
    </source>
</evidence>
<sequence length="209" mass="22300">MGLFSSSTPEAAAPLPPSPVPIGVFPHFTQHQQQLALKIRERKVSFTGDDIAVTDAISKLKVFEVEGKVMSLSGRKVIKDSGGNDLFVLRKKHLAIHSTFQGLDPKTDKVLFTVKSSFSFGTKLTATFPNVAGDGSETELILKGDILDRKAEICTSGGVPVARIARSFLNGGEVLFDQQTYVLTVAAGVDAALLTAICICLVSTCMNTT</sequence>
<keyword evidence="2" id="KW-1185">Reference proteome</keyword>
<protein>
    <submittedName>
        <fullName evidence="1">Uncharacterized protein</fullName>
    </submittedName>
</protein>
<name>A0ACD0NZ18_9BASI</name>
<dbReference type="Proteomes" id="UP000245626">
    <property type="component" value="Unassembled WGS sequence"/>
</dbReference>
<accession>A0ACD0NZ18</accession>
<reference evidence="1 2" key="1">
    <citation type="journal article" date="2018" name="Mol. Biol. Evol.">
        <title>Broad Genomic Sampling Reveals a Smut Pathogenic Ancestry of the Fungal Clade Ustilaginomycotina.</title>
        <authorList>
            <person name="Kijpornyongpan T."/>
            <person name="Mondo S.J."/>
            <person name="Barry K."/>
            <person name="Sandor L."/>
            <person name="Lee J."/>
            <person name="Lipzen A."/>
            <person name="Pangilinan J."/>
            <person name="LaButti K."/>
            <person name="Hainaut M."/>
            <person name="Henrissat B."/>
            <person name="Grigoriev I.V."/>
            <person name="Spatafora J.W."/>
            <person name="Aime M.C."/>
        </authorList>
    </citation>
    <scope>NUCLEOTIDE SEQUENCE [LARGE SCALE GENOMIC DNA]</scope>
    <source>
        <strain evidence="1 2">SA 807</strain>
    </source>
</reference>
<dbReference type="EMBL" id="KZ819873">
    <property type="protein sequence ID" value="PWN51074.1"/>
    <property type="molecule type" value="Genomic_DNA"/>
</dbReference>
<organism evidence="1 2">
    <name type="scientific">Violaceomyces palustris</name>
    <dbReference type="NCBI Taxonomy" id="1673888"/>
    <lineage>
        <taxon>Eukaryota</taxon>
        <taxon>Fungi</taxon>
        <taxon>Dikarya</taxon>
        <taxon>Basidiomycota</taxon>
        <taxon>Ustilaginomycotina</taxon>
        <taxon>Ustilaginomycetes</taxon>
        <taxon>Violaceomycetales</taxon>
        <taxon>Violaceomycetaceae</taxon>
        <taxon>Violaceomyces</taxon>
    </lineage>
</organism>
<proteinExistence type="predicted"/>
<evidence type="ECO:0000313" key="2">
    <source>
        <dbReference type="Proteomes" id="UP000245626"/>
    </source>
</evidence>
<gene>
    <name evidence="1" type="ORF">IE53DRAFT_329096</name>
</gene>